<comment type="caution">
    <text evidence="9">The sequence shown here is derived from an EMBL/GenBank/DDBJ whole genome shotgun (WGS) entry which is preliminary data.</text>
</comment>
<dbReference type="EMBL" id="WFLI01000075">
    <property type="protein sequence ID" value="KAB8057816.1"/>
    <property type="molecule type" value="Genomic_DNA"/>
</dbReference>
<gene>
    <name evidence="9" type="primary">fliO</name>
    <name evidence="9" type="ORF">GCN75_28525</name>
</gene>
<evidence type="ECO:0000256" key="8">
    <source>
        <dbReference type="SAM" id="SignalP"/>
    </source>
</evidence>
<dbReference type="AlphaFoldDB" id="A0A6I1HME3"/>
<evidence type="ECO:0000256" key="4">
    <source>
        <dbReference type="ARBA" id="ARBA00023136"/>
    </source>
</evidence>
<dbReference type="PROSITE" id="PS51257">
    <property type="entry name" value="PROKAR_LIPOPROTEIN"/>
    <property type="match status" value="1"/>
</dbReference>
<keyword evidence="9" id="KW-0966">Cell projection</keyword>
<dbReference type="GO" id="GO:0009425">
    <property type="term" value="C:bacterial-type flagellum basal body"/>
    <property type="evidence" value="ECO:0007669"/>
    <property type="project" value="UniProtKB-SubCell"/>
</dbReference>
<dbReference type="NCBIfam" id="TIGR03500">
    <property type="entry name" value="FliO_TIGR"/>
    <property type="match status" value="1"/>
</dbReference>
<keyword evidence="4 7" id="KW-0472">Membrane</keyword>
<dbReference type="InterPro" id="IPR052205">
    <property type="entry name" value="FliO/MopB"/>
</dbReference>
<keyword evidence="9" id="KW-0969">Cilium</keyword>
<dbReference type="Proteomes" id="UP000468717">
    <property type="component" value="Unassembled WGS sequence"/>
</dbReference>
<evidence type="ECO:0000256" key="2">
    <source>
        <dbReference type="ARBA" id="ARBA00022692"/>
    </source>
</evidence>
<organism evidence="9 10">
    <name type="scientific">Janthinobacterium violaceinigrum</name>
    <dbReference type="NCBI Taxonomy" id="2654252"/>
    <lineage>
        <taxon>Bacteria</taxon>
        <taxon>Pseudomonadati</taxon>
        <taxon>Pseudomonadota</taxon>
        <taxon>Betaproteobacteria</taxon>
        <taxon>Burkholderiales</taxon>
        <taxon>Oxalobacteraceae</taxon>
        <taxon>Janthinobacterium</taxon>
    </lineage>
</organism>
<evidence type="ECO:0000256" key="7">
    <source>
        <dbReference type="RuleBase" id="RU362064"/>
    </source>
</evidence>
<dbReference type="PANTHER" id="PTHR38766">
    <property type="entry name" value="FLAGELLAR PROTEIN FLIO"/>
    <property type="match status" value="1"/>
</dbReference>
<keyword evidence="1 7" id="KW-1003">Cell membrane</keyword>
<evidence type="ECO:0000256" key="5">
    <source>
        <dbReference type="ARBA" id="ARBA00023143"/>
    </source>
</evidence>
<dbReference type="PANTHER" id="PTHR38766:SF1">
    <property type="entry name" value="FLAGELLAR PROTEIN FLIO"/>
    <property type="match status" value="1"/>
</dbReference>
<accession>A0A6I1HME3</accession>
<reference evidence="9 10" key="1">
    <citation type="submission" date="2019-10" db="EMBL/GenBank/DDBJ databases">
        <title>Three novel species isolated from a subtropical stream in China.</title>
        <authorList>
            <person name="Lu H."/>
        </authorList>
    </citation>
    <scope>NUCLEOTIDE SEQUENCE [LARGE SCALE GENOMIC DNA]</scope>
    <source>
        <strain evidence="9 10">FT13W</strain>
    </source>
</reference>
<feature type="transmembrane region" description="Helical" evidence="7">
    <location>
        <begin position="90"/>
        <end position="111"/>
    </location>
</feature>
<feature type="chain" id="PRO_5026307912" description="Flagellar protein" evidence="8">
    <location>
        <begin position="23"/>
        <end position="201"/>
    </location>
</feature>
<comment type="similarity">
    <text evidence="6 7">Belongs to the FliO/MopB family.</text>
</comment>
<evidence type="ECO:0000256" key="3">
    <source>
        <dbReference type="ARBA" id="ARBA00022989"/>
    </source>
</evidence>
<keyword evidence="5 7" id="KW-0975">Bacterial flagellum</keyword>
<dbReference type="Pfam" id="PF04347">
    <property type="entry name" value="FliO"/>
    <property type="match status" value="1"/>
</dbReference>
<protein>
    <recommendedName>
        <fullName evidence="7">Flagellar protein</fullName>
    </recommendedName>
</protein>
<sequence length="201" mass="20328">MKPGLLISTLLPLAAACCIAQAAPAAAAPATASAAVTASAPASAPAEVVTEKPAATAEAVQAPAPAPAAALPAMPPGAPMTMAPTTSAGSLLQTIFALVFVLALLIGLAWFMKRYGPKVMGGNSKMRVVSSLSLGGRERIVLVEVADQWIVVGASPGRVNALATLPRQESELPQLATAQNGPAAANFSEWLKQTIEKRNGK</sequence>
<evidence type="ECO:0000256" key="1">
    <source>
        <dbReference type="ARBA" id="ARBA00022475"/>
    </source>
</evidence>
<evidence type="ECO:0000256" key="6">
    <source>
        <dbReference type="ARBA" id="ARBA00037937"/>
    </source>
</evidence>
<evidence type="ECO:0000313" key="9">
    <source>
        <dbReference type="EMBL" id="KAB8057816.1"/>
    </source>
</evidence>
<keyword evidence="10" id="KW-1185">Reference proteome</keyword>
<keyword evidence="8" id="KW-0732">Signal</keyword>
<proteinExistence type="inferred from homology"/>
<keyword evidence="9" id="KW-0282">Flagellum</keyword>
<name>A0A6I1HME3_9BURK</name>
<dbReference type="InterPro" id="IPR022781">
    <property type="entry name" value="Flagellar_biosynth_FliO"/>
</dbReference>
<comment type="subcellular location">
    <subcellularLocation>
        <location evidence="7">Cell membrane</location>
    </subcellularLocation>
    <subcellularLocation>
        <location evidence="7">Bacterial flagellum basal body</location>
    </subcellularLocation>
</comment>
<feature type="signal peptide" evidence="8">
    <location>
        <begin position="1"/>
        <end position="22"/>
    </location>
</feature>
<dbReference type="GO" id="GO:0044781">
    <property type="term" value="P:bacterial-type flagellum organization"/>
    <property type="evidence" value="ECO:0007669"/>
    <property type="project" value="UniProtKB-UniRule"/>
</dbReference>
<dbReference type="RefSeq" id="WP_152285346.1">
    <property type="nucleotide sequence ID" value="NZ_WFLI01000075.1"/>
</dbReference>
<evidence type="ECO:0000313" key="10">
    <source>
        <dbReference type="Proteomes" id="UP000468717"/>
    </source>
</evidence>
<keyword evidence="2 7" id="KW-0812">Transmembrane</keyword>
<keyword evidence="3 7" id="KW-1133">Transmembrane helix</keyword>
<dbReference type="GO" id="GO:0005886">
    <property type="term" value="C:plasma membrane"/>
    <property type="evidence" value="ECO:0007669"/>
    <property type="project" value="UniProtKB-SubCell"/>
</dbReference>